<keyword evidence="3" id="KW-0378">Hydrolase</keyword>
<reference evidence="8" key="1">
    <citation type="submission" date="2019-02" db="EMBL/GenBank/DDBJ databases">
        <title>Draft genome sequence of Muricauda sp. 176CP4-71.</title>
        <authorList>
            <person name="Park J.-S."/>
        </authorList>
    </citation>
    <scope>NUCLEOTIDE SEQUENCE [LARGE SCALE GENOMIC DNA]</scope>
    <source>
        <strain evidence="8">176GS2-150</strain>
    </source>
</reference>
<accession>A0ABY1WQP8</accession>
<dbReference type="InterPro" id="IPR035068">
    <property type="entry name" value="TldD/PmbA_N"/>
</dbReference>
<dbReference type="PANTHER" id="PTHR30624:SF0">
    <property type="entry name" value="METALLOPROTEASE SLR0863"/>
    <property type="match status" value="1"/>
</dbReference>
<comment type="similarity">
    <text evidence="1">Belongs to the peptidase U62 family.</text>
</comment>
<dbReference type="Gene3D" id="3.30.2290.10">
    <property type="entry name" value="PmbA/TldD superfamily"/>
    <property type="match status" value="1"/>
</dbReference>
<evidence type="ECO:0000256" key="1">
    <source>
        <dbReference type="ARBA" id="ARBA00005836"/>
    </source>
</evidence>
<dbReference type="RefSeq" id="WP_130566270.1">
    <property type="nucleotide sequence ID" value="NZ_SHLY01000002.1"/>
</dbReference>
<dbReference type="InterPro" id="IPR051463">
    <property type="entry name" value="Peptidase_U62_metallo"/>
</dbReference>
<dbReference type="EMBL" id="SHLY01000002">
    <property type="protein sequence ID" value="TAA47051.1"/>
    <property type="molecule type" value="Genomic_DNA"/>
</dbReference>
<proteinExistence type="inferred from homology"/>
<evidence type="ECO:0000313" key="8">
    <source>
        <dbReference type="Proteomes" id="UP000292544"/>
    </source>
</evidence>
<dbReference type="InterPro" id="IPR036059">
    <property type="entry name" value="TldD/PmbA_sf"/>
</dbReference>
<sequence length="457" mass="49657">MSFEHLSLASSSDYIELRQHESRNSFMMLVDGNLIENKTQHDAGLSARVFQQGYWGFASAADLGAATAERLTNKAFANAKALSIFGDRPSLSLPQSSYQGEHHVMGKTELSRQERSEWLNEMHQLCAKRYPKLVSSQFMLGDEYHRKFLSNSVGSQIHSSMHRAECITVFTAEGKDGQPIELHDWISGKGGFADLDMSMATMEQRFEQLYQHLMAKCDAVPVAGGKHTVVMASELTGLLAHEAMGHPCEADIVLGGAITSELLQQPVASELITMVDFAHSYAGQETLVPVYADDEGTPATDAILIDQGVLTGYMHSRESSAQMDMAATGNARAANCSDEPLIRMRNTAILPGKDKYAQMISEIESGYLLLDSANGQADSTSEFMFGICLGYEIKNGKLGRAIKDTTVSGSAIEVLKSVDAVSDEMTWECKGHCGKKQWIVVSAGGPAIRATAHLGGE</sequence>
<dbReference type="Proteomes" id="UP000292544">
    <property type="component" value="Unassembled WGS sequence"/>
</dbReference>
<dbReference type="InterPro" id="IPR045569">
    <property type="entry name" value="Metalloprtase-TldD/E_C"/>
</dbReference>
<name>A0ABY1WQP8_9GAMM</name>
<feature type="domain" description="Metalloprotease TldD/E C-terminal" evidence="6">
    <location>
        <begin position="225"/>
        <end position="450"/>
    </location>
</feature>
<evidence type="ECO:0000256" key="2">
    <source>
        <dbReference type="ARBA" id="ARBA00022670"/>
    </source>
</evidence>
<organism evidence="7 8">
    <name type="scientific">Corallincola spongiicola</name>
    <dbReference type="NCBI Taxonomy" id="2520508"/>
    <lineage>
        <taxon>Bacteria</taxon>
        <taxon>Pseudomonadati</taxon>
        <taxon>Pseudomonadota</taxon>
        <taxon>Gammaproteobacteria</taxon>
        <taxon>Alteromonadales</taxon>
        <taxon>Psychromonadaceae</taxon>
        <taxon>Corallincola</taxon>
    </lineage>
</organism>
<dbReference type="PANTHER" id="PTHR30624">
    <property type="entry name" value="UNCHARACTERIZED PROTEIN TLDD AND PMBA"/>
    <property type="match status" value="1"/>
</dbReference>
<dbReference type="Pfam" id="PF19289">
    <property type="entry name" value="PmbA_TldD_3rd"/>
    <property type="match status" value="1"/>
</dbReference>
<evidence type="ECO:0000259" key="5">
    <source>
        <dbReference type="Pfam" id="PF01523"/>
    </source>
</evidence>
<gene>
    <name evidence="7" type="ORF">EXY25_07335</name>
</gene>
<protein>
    <submittedName>
        <fullName evidence="7">TldD/PmbA family protein</fullName>
    </submittedName>
</protein>
<keyword evidence="2" id="KW-0645">Protease</keyword>
<evidence type="ECO:0000256" key="3">
    <source>
        <dbReference type="ARBA" id="ARBA00022801"/>
    </source>
</evidence>
<evidence type="ECO:0000313" key="7">
    <source>
        <dbReference type="EMBL" id="TAA47051.1"/>
    </source>
</evidence>
<dbReference type="InterPro" id="IPR002510">
    <property type="entry name" value="Metalloprtase-TldD/E_N"/>
</dbReference>
<dbReference type="SUPFAM" id="SSF111283">
    <property type="entry name" value="Putative modulator of DNA gyrase, PmbA/TldD"/>
    <property type="match status" value="1"/>
</dbReference>
<comment type="caution">
    <text evidence="7">The sequence shown here is derived from an EMBL/GenBank/DDBJ whole genome shotgun (WGS) entry which is preliminary data.</text>
</comment>
<keyword evidence="8" id="KW-1185">Reference proteome</keyword>
<feature type="domain" description="Metalloprotease TldD/E N-terminal" evidence="5">
    <location>
        <begin position="16"/>
        <end position="79"/>
    </location>
</feature>
<dbReference type="Pfam" id="PF01523">
    <property type="entry name" value="PmbA_TldD_1st"/>
    <property type="match status" value="1"/>
</dbReference>
<evidence type="ECO:0000259" key="6">
    <source>
        <dbReference type="Pfam" id="PF19289"/>
    </source>
</evidence>
<evidence type="ECO:0000256" key="4">
    <source>
        <dbReference type="ARBA" id="ARBA00023049"/>
    </source>
</evidence>
<keyword evidence="4" id="KW-0482">Metalloprotease</keyword>